<dbReference type="NCBIfam" id="TIGR04183">
    <property type="entry name" value="Por_Secre_tail"/>
    <property type="match status" value="1"/>
</dbReference>
<evidence type="ECO:0000259" key="2">
    <source>
        <dbReference type="Pfam" id="PF18962"/>
    </source>
</evidence>
<evidence type="ECO:0000256" key="1">
    <source>
        <dbReference type="ARBA" id="ARBA00022729"/>
    </source>
</evidence>
<feature type="domain" description="Secretion system C-terminal sorting" evidence="2">
    <location>
        <begin position="75"/>
        <end position="145"/>
    </location>
</feature>
<evidence type="ECO:0000313" key="3">
    <source>
        <dbReference type="EMBL" id="MBE8726459.1"/>
    </source>
</evidence>
<keyword evidence="4" id="KW-1185">Reference proteome</keyword>
<dbReference type="EMBL" id="PRDM01000003">
    <property type="protein sequence ID" value="MBE8726459.1"/>
    <property type="molecule type" value="Genomic_DNA"/>
</dbReference>
<proteinExistence type="predicted"/>
<name>A0ABR9TNS5_9FLAO</name>
<dbReference type="InterPro" id="IPR026444">
    <property type="entry name" value="Secre_tail"/>
</dbReference>
<dbReference type="RefSeq" id="WP_194139635.1">
    <property type="nucleotide sequence ID" value="NZ_PRDM01000003.1"/>
</dbReference>
<sequence length="150" mass="17259">MRNIIVILFFCTFFTSHAQYKLKFSYDPLTGNQVVRELCLGCQVTGRPAKEVKEIEALTQEDLLKFSPDDIISYYPNPVKEELFLKWELADQNLVTSIQIYNISGQVLKNYSDTKANSINIPFQDYSSGVYLVQLNYDKGNSKTIKIIKK</sequence>
<gene>
    <name evidence="3" type="ORF">C4F50_16155</name>
</gene>
<keyword evidence="1" id="KW-0732">Signal</keyword>
<accession>A0ABR9TNS5</accession>
<reference evidence="3 4" key="1">
    <citation type="submission" date="2018-07" db="EMBL/GenBank/DDBJ databases">
        <title>Genome assembly of strain KB82.</title>
        <authorList>
            <person name="Kukolya J."/>
            <person name="Horvath B."/>
            <person name="Nagy I."/>
            <person name="Toth A."/>
        </authorList>
    </citation>
    <scope>NUCLEOTIDE SEQUENCE [LARGE SCALE GENOMIC DNA]</scope>
    <source>
        <strain evidence="3 4">Kb82</strain>
    </source>
</reference>
<comment type="caution">
    <text evidence="3">The sequence shown here is derived from an EMBL/GenBank/DDBJ whole genome shotgun (WGS) entry which is preliminary data.</text>
</comment>
<protein>
    <submittedName>
        <fullName evidence="3">T9SS C-terminal target domain-containing protein</fullName>
    </submittedName>
</protein>
<evidence type="ECO:0000313" key="4">
    <source>
        <dbReference type="Proteomes" id="UP000640614"/>
    </source>
</evidence>
<dbReference type="Proteomes" id="UP000640614">
    <property type="component" value="Unassembled WGS sequence"/>
</dbReference>
<organism evidence="3 4">
    <name type="scientific">Flavobacterium hungaricum</name>
    <dbReference type="NCBI Taxonomy" id="2082725"/>
    <lineage>
        <taxon>Bacteria</taxon>
        <taxon>Pseudomonadati</taxon>
        <taxon>Bacteroidota</taxon>
        <taxon>Flavobacteriia</taxon>
        <taxon>Flavobacteriales</taxon>
        <taxon>Flavobacteriaceae</taxon>
        <taxon>Flavobacterium</taxon>
    </lineage>
</organism>
<dbReference type="Pfam" id="PF18962">
    <property type="entry name" value="Por_Secre_tail"/>
    <property type="match status" value="1"/>
</dbReference>